<evidence type="ECO:0000256" key="1">
    <source>
        <dbReference type="SAM" id="Phobius"/>
    </source>
</evidence>
<dbReference type="PANTHER" id="PTHR38525">
    <property type="entry name" value="OS03G0824500 PROTEIN"/>
    <property type="match status" value="1"/>
</dbReference>
<keyword evidence="1" id="KW-0472">Membrane</keyword>
<proteinExistence type="predicted"/>
<evidence type="ECO:0000313" key="2">
    <source>
        <dbReference type="EMBL" id="KAF8407980.1"/>
    </source>
</evidence>
<dbReference type="EMBL" id="JABCRI010000004">
    <property type="protein sequence ID" value="KAF8407980.1"/>
    <property type="molecule type" value="Genomic_DNA"/>
</dbReference>
<sequence>MGVASRVGDFAFKAFTAGLGLTTIYLTATFSFNVYRGLAWHKAQSHHKCLLQKRPLPWQQPRSRISQVSHDEIPESCVPDLTELARPISRFNGLCPQPGRSILRPFILVLLPVGDIGSNPSKELGTECFPHLILIMVYHSYALGQVPVFIPLSQSEVMYYIE</sequence>
<dbReference type="PANTHER" id="PTHR38525:SF1">
    <property type="entry name" value="OS03G0824500 PROTEIN"/>
    <property type="match status" value="1"/>
</dbReference>
<accession>A0A834ZM28</accession>
<name>A0A834ZM28_TETSI</name>
<dbReference type="Proteomes" id="UP000655225">
    <property type="component" value="Unassembled WGS sequence"/>
</dbReference>
<keyword evidence="1" id="KW-1133">Transmembrane helix</keyword>
<evidence type="ECO:0000313" key="3">
    <source>
        <dbReference type="Proteomes" id="UP000655225"/>
    </source>
</evidence>
<dbReference type="OrthoDB" id="760831at2759"/>
<protein>
    <submittedName>
        <fullName evidence="2">Uncharacterized protein</fullName>
    </submittedName>
</protein>
<dbReference type="AlphaFoldDB" id="A0A834ZM28"/>
<comment type="caution">
    <text evidence="2">The sequence shown here is derived from an EMBL/GenBank/DDBJ whole genome shotgun (WGS) entry which is preliminary data.</text>
</comment>
<gene>
    <name evidence="2" type="ORF">HHK36_007120</name>
</gene>
<organism evidence="2 3">
    <name type="scientific">Tetracentron sinense</name>
    <name type="common">Spur-leaf</name>
    <dbReference type="NCBI Taxonomy" id="13715"/>
    <lineage>
        <taxon>Eukaryota</taxon>
        <taxon>Viridiplantae</taxon>
        <taxon>Streptophyta</taxon>
        <taxon>Embryophyta</taxon>
        <taxon>Tracheophyta</taxon>
        <taxon>Spermatophyta</taxon>
        <taxon>Magnoliopsida</taxon>
        <taxon>Trochodendrales</taxon>
        <taxon>Trochodendraceae</taxon>
        <taxon>Tetracentron</taxon>
    </lineage>
</organism>
<keyword evidence="3" id="KW-1185">Reference proteome</keyword>
<reference evidence="2 3" key="1">
    <citation type="submission" date="2020-04" db="EMBL/GenBank/DDBJ databases">
        <title>Plant Genome Project.</title>
        <authorList>
            <person name="Zhang R.-G."/>
        </authorList>
    </citation>
    <scope>NUCLEOTIDE SEQUENCE [LARGE SCALE GENOMIC DNA]</scope>
    <source>
        <strain evidence="2">YNK0</strain>
        <tissue evidence="2">Leaf</tissue>
    </source>
</reference>
<keyword evidence="1" id="KW-0812">Transmembrane</keyword>
<feature type="transmembrane region" description="Helical" evidence="1">
    <location>
        <begin position="12"/>
        <end position="35"/>
    </location>
</feature>